<dbReference type="Gene3D" id="3.30.559.30">
    <property type="entry name" value="Nonribosomal peptide synthetase, condensation domain"/>
    <property type="match status" value="1"/>
</dbReference>
<keyword evidence="1" id="KW-0436">Ligase</keyword>
<evidence type="ECO:0000256" key="2">
    <source>
        <dbReference type="ARBA" id="ARBA00029454"/>
    </source>
</evidence>
<evidence type="ECO:0000259" key="4">
    <source>
        <dbReference type="PROSITE" id="PS52019"/>
    </source>
</evidence>
<evidence type="ECO:0000256" key="1">
    <source>
        <dbReference type="ARBA" id="ARBA00022598"/>
    </source>
</evidence>
<name>A0ABR2Y9K8_9PEZI</name>
<evidence type="ECO:0000313" key="5">
    <source>
        <dbReference type="EMBL" id="KAK9783899.1"/>
    </source>
</evidence>
<dbReference type="Gene3D" id="3.10.129.110">
    <property type="entry name" value="Polyketide synthase dehydratase"/>
    <property type="match status" value="1"/>
</dbReference>
<feature type="active site" description="Proton donor; for dehydratase activity" evidence="3">
    <location>
        <position position="639"/>
    </location>
</feature>
<feature type="region of interest" description="C-terminal hotdog fold" evidence="3">
    <location>
        <begin position="583"/>
        <end position="731"/>
    </location>
</feature>
<dbReference type="InterPro" id="IPR049900">
    <property type="entry name" value="PKS_mFAS_DH"/>
</dbReference>
<dbReference type="Gene3D" id="3.30.559.10">
    <property type="entry name" value="Chloramphenicol acetyltransferase-like domain"/>
    <property type="match status" value="1"/>
</dbReference>
<dbReference type="SUPFAM" id="SSF52777">
    <property type="entry name" value="CoA-dependent acyltransferases"/>
    <property type="match status" value="2"/>
</dbReference>
<gene>
    <name evidence="5" type="ORF">SCAR479_00458</name>
</gene>
<dbReference type="PANTHER" id="PTHR45527:SF3">
    <property type="entry name" value="SIDEROPHORE SYNTHETASE (EUROFUNG)"/>
    <property type="match status" value="1"/>
</dbReference>
<protein>
    <submittedName>
        <fullName evidence="5">AMP-dependent synthetase/ligase domain-containing protein</fullName>
    </submittedName>
</protein>
<dbReference type="InterPro" id="IPR023213">
    <property type="entry name" value="CAT-like_dom_sf"/>
</dbReference>
<dbReference type="Proteomes" id="UP001465668">
    <property type="component" value="Unassembled WGS sequence"/>
</dbReference>
<keyword evidence="6" id="KW-1185">Reference proteome</keyword>
<dbReference type="PANTHER" id="PTHR45527">
    <property type="entry name" value="NONRIBOSOMAL PEPTIDE SYNTHETASE"/>
    <property type="match status" value="1"/>
</dbReference>
<reference evidence="5 6" key="1">
    <citation type="submission" date="2024-02" db="EMBL/GenBank/DDBJ databases">
        <title>First draft genome assembly of two strains of Seiridium cardinale.</title>
        <authorList>
            <person name="Emiliani G."/>
            <person name="Scali E."/>
        </authorList>
    </citation>
    <scope>NUCLEOTIDE SEQUENCE [LARGE SCALE GENOMIC DNA]</scope>
    <source>
        <strain evidence="5 6">BM-138-000479</strain>
    </source>
</reference>
<evidence type="ECO:0000313" key="6">
    <source>
        <dbReference type="Proteomes" id="UP001465668"/>
    </source>
</evidence>
<dbReference type="InterPro" id="IPR042104">
    <property type="entry name" value="PKS_dehydratase_sf"/>
</dbReference>
<dbReference type="PROSITE" id="PS52019">
    <property type="entry name" value="PKS_MFAS_DH"/>
    <property type="match status" value="1"/>
</dbReference>
<accession>A0ABR2Y9K8</accession>
<organism evidence="5 6">
    <name type="scientific">Seiridium cardinale</name>
    <dbReference type="NCBI Taxonomy" id="138064"/>
    <lineage>
        <taxon>Eukaryota</taxon>
        <taxon>Fungi</taxon>
        <taxon>Dikarya</taxon>
        <taxon>Ascomycota</taxon>
        <taxon>Pezizomycotina</taxon>
        <taxon>Sordariomycetes</taxon>
        <taxon>Xylariomycetidae</taxon>
        <taxon>Amphisphaeriales</taxon>
        <taxon>Sporocadaceae</taxon>
        <taxon>Seiridium</taxon>
    </lineage>
</organism>
<dbReference type="Pfam" id="PF00668">
    <property type="entry name" value="Condensation"/>
    <property type="match status" value="1"/>
</dbReference>
<sequence length="817" mass="91088">MIAEERPEVFHFVLSFGPTTDIDRFCEALACVVAQNTILRTRIVEANPHGLLQVVVDEAHITERREKGQVEAYVSESQSGHNNMRLGARLFRSAFVGRVFVAMIHHAVMDYWSMTTLMSVDVASVYYGQVVATRPPFKDFVTYWTRVNDSSARSFWAARFKGISSVFPDVARDQVVVASAKPSRKIVLGSEGWDIPSSHMPYYIEAAWALTAAAYSYSDSTAYGLVLSGRSSALNGLEYTLGPTIVEVPIQTNIQRNRSIDRLIRDRATSLRQLQSGSAIWYDTSKIAAMNEATKAASGFKTLLNIRPNMPVIVEDEYVRFERMVWLRGSFPLQLVCSIMEDGVMVEPRCDASVLPDRQLHRVLEQFEYVLRKLVFSPARTKLDDLDFLNRSNHFQSVNVSHGPLTQGIPDATVALWRQGVLPGIIECPPQVESISNPLWSFVGYLDNQKRSVRFRVNKNSKAFQTIVRGHVIAQAQPLCPSTLQLDTVIEALMSLRPGLGDKTYIPQLVGMISHAPMTLDSESIAWLTAQPTDNGNLEWEWSISNEIPGESIKSSPTTYVTGKTVFCDPSSPTIIRQFPQYERLVRQERCRSLLEGDANDVIGVIGLQKLVAKGRLEYAGVVALAGPTASWLNYAMTDCFRQVAGIFVNTMTERPQDTMYISDRIDQLIRSPRALSGPERPPLLEVYVCHDRPSENEFVSDVFVFDPDSGELVEVILAIHYRRTSRSGMSRALVRMSILGAPPPQESPHSTNDGINANANFTTTGHTASIREKIQQASKNGNGGHPCWNSWNTSLSACPVAALFLIHKRVKKRLGL</sequence>
<evidence type="ECO:0000256" key="3">
    <source>
        <dbReference type="PROSITE-ProRule" id="PRU01363"/>
    </source>
</evidence>
<feature type="region of interest" description="N-terminal hotdog fold" evidence="3">
    <location>
        <begin position="437"/>
        <end position="572"/>
    </location>
</feature>
<feature type="domain" description="PKS/mFAS DH" evidence="4">
    <location>
        <begin position="437"/>
        <end position="731"/>
    </location>
</feature>
<dbReference type="EMBL" id="JARVKM010000001">
    <property type="protein sequence ID" value="KAK9783899.1"/>
    <property type="molecule type" value="Genomic_DNA"/>
</dbReference>
<feature type="active site" description="Proton acceptor; for dehydratase activity" evidence="3">
    <location>
        <position position="471"/>
    </location>
</feature>
<comment type="caution">
    <text evidence="5">The sequence shown here is derived from an EMBL/GenBank/DDBJ whole genome shotgun (WGS) entry which is preliminary data.</text>
</comment>
<proteinExistence type="inferred from homology"/>
<dbReference type="InterPro" id="IPR001242">
    <property type="entry name" value="Condensation_dom"/>
</dbReference>
<comment type="similarity">
    <text evidence="2">Belongs to the NRP synthetase family.</text>
</comment>